<name>A0A1R4KEU5_9ACTN</name>
<evidence type="ECO:0000313" key="3">
    <source>
        <dbReference type="Proteomes" id="UP000188342"/>
    </source>
</evidence>
<dbReference type="AlphaFoldDB" id="A0A1R4KEU5"/>
<evidence type="ECO:0000256" key="1">
    <source>
        <dbReference type="SAM" id="MobiDB-lite"/>
    </source>
</evidence>
<keyword evidence="3" id="KW-1185">Reference proteome</keyword>
<dbReference type="RefSeq" id="WP_094765699.1">
    <property type="nucleotide sequence ID" value="NZ_FUKQ01000049.1"/>
</dbReference>
<organism evidence="2 3">
    <name type="scientific">Luteococcus japonicus LSP_Lj1</name>
    <dbReference type="NCBI Taxonomy" id="1255658"/>
    <lineage>
        <taxon>Bacteria</taxon>
        <taxon>Bacillati</taxon>
        <taxon>Actinomycetota</taxon>
        <taxon>Actinomycetes</taxon>
        <taxon>Propionibacteriales</taxon>
        <taxon>Propionibacteriaceae</taxon>
        <taxon>Luteococcus</taxon>
    </lineage>
</organism>
<feature type="region of interest" description="Disordered" evidence="1">
    <location>
        <begin position="161"/>
        <end position="181"/>
    </location>
</feature>
<gene>
    <name evidence="2" type="ORF">FM114_13675</name>
</gene>
<reference evidence="2 3" key="1">
    <citation type="submission" date="2017-02" db="EMBL/GenBank/DDBJ databases">
        <authorList>
            <person name="Peterson S.W."/>
        </authorList>
    </citation>
    <scope>NUCLEOTIDE SEQUENCE [LARGE SCALE GENOMIC DNA]</scope>
    <source>
        <strain evidence="2 3">LSP_Lj1</strain>
    </source>
</reference>
<protein>
    <submittedName>
        <fullName evidence="2">Uncharacterized protein</fullName>
    </submittedName>
</protein>
<proteinExistence type="predicted"/>
<sequence length="200" mass="20909">MRGFLVVLAMGLVLLALAALRDRHTRRLAEAQLGIPLEHLGATPASTPDESQQAALDAFRTAQPRFDAPLADERFASWASPATLELTDVDLLCCAEGVGSRRELMDSLAVARRTGRHLVVVCPAPEESLVGLLASAPSGTARTPLLVADPQTCSELAQATGGRPATRADLQSGAAPSGHGKARRLVADATGCWVQGPDES</sequence>
<accession>A0A1R4KEU5</accession>
<dbReference type="Proteomes" id="UP000188342">
    <property type="component" value="Unassembled WGS sequence"/>
</dbReference>
<dbReference type="EMBL" id="FUKQ01000049">
    <property type="protein sequence ID" value="SJN42712.1"/>
    <property type="molecule type" value="Genomic_DNA"/>
</dbReference>
<evidence type="ECO:0000313" key="2">
    <source>
        <dbReference type="EMBL" id="SJN42712.1"/>
    </source>
</evidence>